<dbReference type="Proteomes" id="UP000824540">
    <property type="component" value="Unassembled WGS sequence"/>
</dbReference>
<dbReference type="GO" id="GO:0000226">
    <property type="term" value="P:microtubule cytoskeleton organization"/>
    <property type="evidence" value="ECO:0007669"/>
    <property type="project" value="TreeGrafter"/>
</dbReference>
<feature type="non-terminal residue" evidence="5">
    <location>
        <position position="307"/>
    </location>
</feature>
<evidence type="ECO:0000256" key="2">
    <source>
        <dbReference type="ARBA" id="ARBA00022741"/>
    </source>
</evidence>
<dbReference type="Pfam" id="PF03133">
    <property type="entry name" value="TTL"/>
    <property type="match status" value="1"/>
</dbReference>
<feature type="compositionally biased region" description="Polar residues" evidence="4">
    <location>
        <begin position="255"/>
        <end position="272"/>
    </location>
</feature>
<evidence type="ECO:0000256" key="1">
    <source>
        <dbReference type="ARBA" id="ARBA00022598"/>
    </source>
</evidence>
<keyword evidence="1" id="KW-0436">Ligase</keyword>
<protein>
    <submittedName>
        <fullName evidence="5">Uncharacterized protein</fullName>
    </submittedName>
</protein>
<dbReference type="PROSITE" id="PS51221">
    <property type="entry name" value="TTL"/>
    <property type="match status" value="1"/>
</dbReference>
<dbReference type="InterPro" id="IPR004344">
    <property type="entry name" value="TTL/TTLL_fam"/>
</dbReference>
<dbReference type="PANTHER" id="PTHR12241">
    <property type="entry name" value="TUBULIN POLYGLUTAMYLASE"/>
    <property type="match status" value="1"/>
</dbReference>
<dbReference type="Gene3D" id="3.30.470.20">
    <property type="entry name" value="ATP-grasp fold, B domain"/>
    <property type="match status" value="1"/>
</dbReference>
<reference evidence="5" key="1">
    <citation type="thesis" date="2021" institute="BYU ScholarsArchive" country="Provo, UT, USA">
        <title>Applications of and Algorithms for Genome Assembly and Genomic Analyses with an Emphasis on Marine Teleosts.</title>
        <authorList>
            <person name="Pickett B.D."/>
        </authorList>
    </citation>
    <scope>NUCLEOTIDE SEQUENCE</scope>
    <source>
        <strain evidence="5">HI-2016</strain>
    </source>
</reference>
<dbReference type="GO" id="GO:0036064">
    <property type="term" value="C:ciliary basal body"/>
    <property type="evidence" value="ECO:0007669"/>
    <property type="project" value="TreeGrafter"/>
</dbReference>
<dbReference type="PANTHER" id="PTHR12241:SF162">
    <property type="entry name" value="TUBULIN MONOGLUTAMYLASE TTLL4"/>
    <property type="match status" value="1"/>
</dbReference>
<evidence type="ECO:0000256" key="3">
    <source>
        <dbReference type="ARBA" id="ARBA00022840"/>
    </source>
</evidence>
<keyword evidence="6" id="KW-1185">Reference proteome</keyword>
<sequence length="307" mass="33816">VLLFNEKPEQQVYAPDKLQREQEESEYQSNSDDQTCQGHKWALKALWQYLGRKGMNTTLIWEKIKDIVIKTIIACHELFGFDIMLDENLKPWLLEVNISPSLRLAFTSVNVSLRLAFTSVNVSLRLAFTSVNVGLRLAFTSVNVGLRLAFTSVNVGLRLAFTSVNVGLRLAFTSVNVGLRLSFTSVNVGLRLAFTSVNVGLRLSFTSVNVGLRLAFTSVNVGLRLAFTSVNVGLRLAFMSWSPKPSPGQKLELHTTLSPTQDPPTSGDQHSCTDLLSGATSLSDIHLQEEPISLSPPCRGLHPKDCA</sequence>
<evidence type="ECO:0000313" key="6">
    <source>
        <dbReference type="Proteomes" id="UP000824540"/>
    </source>
</evidence>
<gene>
    <name evidence="5" type="ORF">JZ751_011621</name>
</gene>
<dbReference type="AlphaFoldDB" id="A0A8T2MRT5"/>
<dbReference type="GO" id="GO:0005524">
    <property type="term" value="F:ATP binding"/>
    <property type="evidence" value="ECO:0007669"/>
    <property type="project" value="UniProtKB-KW"/>
</dbReference>
<organism evidence="5 6">
    <name type="scientific">Albula glossodonta</name>
    <name type="common">roundjaw bonefish</name>
    <dbReference type="NCBI Taxonomy" id="121402"/>
    <lineage>
        <taxon>Eukaryota</taxon>
        <taxon>Metazoa</taxon>
        <taxon>Chordata</taxon>
        <taxon>Craniata</taxon>
        <taxon>Vertebrata</taxon>
        <taxon>Euteleostomi</taxon>
        <taxon>Actinopterygii</taxon>
        <taxon>Neopterygii</taxon>
        <taxon>Teleostei</taxon>
        <taxon>Albuliformes</taxon>
        <taxon>Albulidae</taxon>
        <taxon>Albula</taxon>
    </lineage>
</organism>
<dbReference type="GO" id="GO:0015631">
    <property type="term" value="F:tubulin binding"/>
    <property type="evidence" value="ECO:0007669"/>
    <property type="project" value="TreeGrafter"/>
</dbReference>
<dbReference type="SUPFAM" id="SSF56059">
    <property type="entry name" value="Glutathione synthetase ATP-binding domain-like"/>
    <property type="match status" value="1"/>
</dbReference>
<dbReference type="EMBL" id="JAFBMS010001984">
    <property type="protein sequence ID" value="KAG9328651.1"/>
    <property type="molecule type" value="Genomic_DNA"/>
</dbReference>
<comment type="caution">
    <text evidence="5">The sequence shown here is derived from an EMBL/GenBank/DDBJ whole genome shotgun (WGS) entry which is preliminary data.</text>
</comment>
<evidence type="ECO:0000313" key="5">
    <source>
        <dbReference type="EMBL" id="KAG9328651.1"/>
    </source>
</evidence>
<proteinExistence type="predicted"/>
<name>A0A8T2MRT5_9TELE</name>
<keyword evidence="3" id="KW-0067">ATP-binding</keyword>
<dbReference type="GO" id="GO:0070740">
    <property type="term" value="F:tubulin-glutamic acid ligase activity"/>
    <property type="evidence" value="ECO:0007669"/>
    <property type="project" value="TreeGrafter"/>
</dbReference>
<evidence type="ECO:0000256" key="4">
    <source>
        <dbReference type="SAM" id="MobiDB-lite"/>
    </source>
</evidence>
<dbReference type="OrthoDB" id="202825at2759"/>
<accession>A0A8T2MRT5</accession>
<feature type="region of interest" description="Disordered" evidence="4">
    <location>
        <begin position="249"/>
        <end position="272"/>
    </location>
</feature>
<keyword evidence="2" id="KW-0547">Nucleotide-binding</keyword>